<evidence type="ECO:0000256" key="7">
    <source>
        <dbReference type="ARBA" id="ARBA00022801"/>
    </source>
</evidence>
<evidence type="ECO:0000256" key="13">
    <source>
        <dbReference type="SAM" id="SignalP"/>
    </source>
</evidence>
<dbReference type="Gene3D" id="2.40.70.10">
    <property type="entry name" value="Acid Proteases"/>
    <property type="match status" value="2"/>
</dbReference>
<dbReference type="SUPFAM" id="SSF50630">
    <property type="entry name" value="Acid proteases"/>
    <property type="match status" value="1"/>
</dbReference>
<evidence type="ECO:0000256" key="12">
    <source>
        <dbReference type="SAM" id="MobiDB-lite"/>
    </source>
</evidence>
<feature type="compositionally biased region" description="Low complexity" evidence="12">
    <location>
        <begin position="198"/>
        <end position="217"/>
    </location>
</feature>
<dbReference type="FunFam" id="2.40.70.10:FF:000024">
    <property type="entry name" value="Endothiapepsin"/>
    <property type="match status" value="1"/>
</dbReference>
<evidence type="ECO:0000256" key="4">
    <source>
        <dbReference type="ARBA" id="ARBA00022670"/>
    </source>
</evidence>
<organism evidence="15 16">
    <name type="scientific">Akanthomyces muscarius</name>
    <name type="common">Entomopathogenic fungus</name>
    <name type="synonym">Lecanicillium muscarium</name>
    <dbReference type="NCBI Taxonomy" id="2231603"/>
    <lineage>
        <taxon>Eukaryota</taxon>
        <taxon>Fungi</taxon>
        <taxon>Dikarya</taxon>
        <taxon>Ascomycota</taxon>
        <taxon>Pezizomycotina</taxon>
        <taxon>Sordariomycetes</taxon>
        <taxon>Hypocreomycetidae</taxon>
        <taxon>Hypocreales</taxon>
        <taxon>Cordycipitaceae</taxon>
        <taxon>Akanthomyces</taxon>
    </lineage>
</organism>
<keyword evidence="6 11" id="KW-0064">Aspartyl protease</keyword>
<protein>
    <recommendedName>
        <fullName evidence="14">Peptidase A1 domain-containing protein</fullName>
    </recommendedName>
</protein>
<dbReference type="CDD" id="cd06097">
    <property type="entry name" value="Aspergillopepsin_like"/>
    <property type="match status" value="1"/>
</dbReference>
<feature type="domain" description="Peptidase A1" evidence="14">
    <location>
        <begin position="263"/>
        <end position="572"/>
    </location>
</feature>
<dbReference type="InterPro" id="IPR033121">
    <property type="entry name" value="PEPTIDASE_A1"/>
</dbReference>
<dbReference type="InterPro" id="IPR001461">
    <property type="entry name" value="Aspartic_peptidase_A1"/>
</dbReference>
<evidence type="ECO:0000256" key="8">
    <source>
        <dbReference type="ARBA" id="ARBA00023145"/>
    </source>
</evidence>
<comment type="subcellular location">
    <subcellularLocation>
        <location evidence="1">Secreted</location>
    </subcellularLocation>
</comment>
<keyword evidence="7 11" id="KW-0378">Hydrolase</keyword>
<keyword evidence="4 11" id="KW-0645">Protease</keyword>
<dbReference type="PANTHER" id="PTHR47966">
    <property type="entry name" value="BETA-SITE APP-CLEAVING ENZYME, ISOFORM A-RELATED"/>
    <property type="match status" value="1"/>
</dbReference>
<evidence type="ECO:0000256" key="11">
    <source>
        <dbReference type="RuleBase" id="RU000454"/>
    </source>
</evidence>
<dbReference type="RefSeq" id="XP_056048232.1">
    <property type="nucleotide sequence ID" value="XM_056193117.1"/>
</dbReference>
<keyword evidence="16" id="KW-1185">Reference proteome</keyword>
<evidence type="ECO:0000313" key="15">
    <source>
        <dbReference type="EMBL" id="KAJ4144562.1"/>
    </source>
</evidence>
<dbReference type="GO" id="GO:0005576">
    <property type="term" value="C:extracellular region"/>
    <property type="evidence" value="ECO:0007669"/>
    <property type="project" value="UniProtKB-SubCell"/>
</dbReference>
<dbReference type="InterPro" id="IPR021109">
    <property type="entry name" value="Peptidase_aspartic_dom_sf"/>
</dbReference>
<evidence type="ECO:0000256" key="10">
    <source>
        <dbReference type="PIRSR" id="PIRSR601461-1"/>
    </source>
</evidence>
<proteinExistence type="inferred from homology"/>
<evidence type="ECO:0000256" key="9">
    <source>
        <dbReference type="ARBA" id="ARBA00023180"/>
    </source>
</evidence>
<dbReference type="Proteomes" id="UP001144673">
    <property type="component" value="Chromosome 2"/>
</dbReference>
<dbReference type="GO" id="GO:0006508">
    <property type="term" value="P:proteolysis"/>
    <property type="evidence" value="ECO:0007669"/>
    <property type="project" value="UniProtKB-KW"/>
</dbReference>
<dbReference type="Pfam" id="PF00026">
    <property type="entry name" value="Asp"/>
    <property type="match status" value="1"/>
</dbReference>
<evidence type="ECO:0000256" key="2">
    <source>
        <dbReference type="ARBA" id="ARBA00007447"/>
    </source>
</evidence>
<gene>
    <name evidence="15" type="ORF">LMH87_003443</name>
</gene>
<dbReference type="PROSITE" id="PS51767">
    <property type="entry name" value="PEPTIDASE_A1"/>
    <property type="match status" value="1"/>
</dbReference>
<keyword evidence="5 13" id="KW-0732">Signal</keyword>
<comment type="similarity">
    <text evidence="2 11">Belongs to the peptidase A1 family.</text>
</comment>
<evidence type="ECO:0000256" key="1">
    <source>
        <dbReference type="ARBA" id="ARBA00004613"/>
    </source>
</evidence>
<evidence type="ECO:0000313" key="16">
    <source>
        <dbReference type="Proteomes" id="UP001144673"/>
    </source>
</evidence>
<dbReference type="InterPro" id="IPR001969">
    <property type="entry name" value="Aspartic_peptidase_AS"/>
</dbReference>
<evidence type="ECO:0000259" key="14">
    <source>
        <dbReference type="PROSITE" id="PS51767"/>
    </source>
</evidence>
<feature type="active site" evidence="10">
    <location>
        <position position="279"/>
    </location>
</feature>
<sequence>MYTKALSTVFLFLELVSLATAAPYVEKRSFKVERVRNDGYTGRNGPRALAKVYRKYGMPLPDGLVNALEAQDKNEAASFQPTKRRAGKWHNPMEDAGEDASAENVGVENVSIEETSAEDVDAKGVGAGDVKATGLDGLLGALFGNGNGNAAGNGANNEGGNRAGKGAGNAAGNGNGNGANANDGKGTGKGAEKGGKGSNNNTNDGNDNNGNANNNGGNINGGKKGNNSTDDPNQDVVAALARAREGNLTGVVQTTPEKNDVEYLSQVKIGGQPITLDFDTGSSDLWVFNTKLPAAATTGRQVYDPDTSKTFKMMQGAQFTIRYGDGSGAEGVVGTDVVEVGGAVAPKQAVELATTVTDTFVKDVNNGGLMGLAFGSINAVKPQKQKTFFENVMPNLKEPLFTADLRAGAPGAYEFGRIDSSKFTGQMAWIPVNTTKGFWQFTSEKFAVNGGQVQAATKGGQAIADTGTTLLLADPAVVQGYYSQVPQAENSQQMGGFVVPCNAKLPDLDLDIGGAYMARIKGADINFAPVGNGACFGGLQASPAGGLAIYGDIMFKSQFVAFNGGNQSLGMANHV</sequence>
<keyword evidence="8" id="KW-0865">Zymogen</keyword>
<keyword evidence="3" id="KW-0964">Secreted</keyword>
<feature type="signal peptide" evidence="13">
    <location>
        <begin position="1"/>
        <end position="21"/>
    </location>
</feature>
<reference evidence="15" key="1">
    <citation type="journal article" date="2023" name="Access Microbiol">
        <title>De-novo genome assembly for Akanthomyces muscarius, a biocontrol agent of insect agricultural pests.</title>
        <authorList>
            <person name="Erdos Z."/>
            <person name="Studholme D.J."/>
            <person name="Raymond B."/>
            <person name="Sharma M."/>
        </authorList>
    </citation>
    <scope>NUCLEOTIDE SEQUENCE</scope>
    <source>
        <strain evidence="15">Ve6</strain>
    </source>
</reference>
<dbReference type="GeneID" id="80890602"/>
<dbReference type="PROSITE" id="PS00141">
    <property type="entry name" value="ASP_PROTEASE"/>
    <property type="match status" value="2"/>
</dbReference>
<comment type="caution">
    <text evidence="15">The sequence shown here is derived from an EMBL/GenBank/DDBJ whole genome shotgun (WGS) entry which is preliminary data.</text>
</comment>
<dbReference type="PRINTS" id="PR00792">
    <property type="entry name" value="PEPSIN"/>
</dbReference>
<name>A0A9W8Q4G9_AKAMU</name>
<dbReference type="FunFam" id="2.40.70.10:FF:000026">
    <property type="entry name" value="Endothiapepsin"/>
    <property type="match status" value="1"/>
</dbReference>
<dbReference type="AlphaFoldDB" id="A0A9W8Q4G9"/>
<evidence type="ECO:0000256" key="6">
    <source>
        <dbReference type="ARBA" id="ARBA00022750"/>
    </source>
</evidence>
<evidence type="ECO:0000256" key="5">
    <source>
        <dbReference type="ARBA" id="ARBA00022729"/>
    </source>
</evidence>
<dbReference type="KEGG" id="amus:LMH87_003443"/>
<dbReference type="EMBL" id="JAJHUN010000011">
    <property type="protein sequence ID" value="KAJ4144562.1"/>
    <property type="molecule type" value="Genomic_DNA"/>
</dbReference>
<feature type="chain" id="PRO_5040848432" description="Peptidase A1 domain-containing protein" evidence="13">
    <location>
        <begin position="22"/>
        <end position="575"/>
    </location>
</feature>
<dbReference type="PANTHER" id="PTHR47966:SF23">
    <property type="entry name" value="ASPARTIC ENDOPEPTIDASE, PUTATIVE (AFU_ORTHOLOGUE AFUA_2G15950)-RELATED"/>
    <property type="match status" value="1"/>
</dbReference>
<evidence type="ECO:0000256" key="3">
    <source>
        <dbReference type="ARBA" id="ARBA00022525"/>
    </source>
</evidence>
<accession>A0A9W8Q4G9</accession>
<feature type="compositionally biased region" description="Gly residues" evidence="12">
    <location>
        <begin position="162"/>
        <end position="177"/>
    </location>
</feature>
<feature type="active site" evidence="10">
    <location>
        <position position="465"/>
    </location>
</feature>
<keyword evidence="9" id="KW-0325">Glycoprotein</keyword>
<dbReference type="InterPro" id="IPR034163">
    <property type="entry name" value="Aspergillopepsin-like_cat_dom"/>
</dbReference>
<feature type="region of interest" description="Disordered" evidence="12">
    <location>
        <begin position="162"/>
        <end position="233"/>
    </location>
</feature>
<dbReference type="GO" id="GO:0004190">
    <property type="term" value="F:aspartic-type endopeptidase activity"/>
    <property type="evidence" value="ECO:0007669"/>
    <property type="project" value="UniProtKB-KW"/>
</dbReference>